<evidence type="ECO:0000256" key="1">
    <source>
        <dbReference type="SAM" id="MobiDB-lite"/>
    </source>
</evidence>
<accession>A0A4Y2A2J8</accession>
<dbReference type="AlphaFoldDB" id="A0A4Y2A2J8"/>
<sequence>MGRNGRGLWRILLPTANAARGTDLTSSGRPTRARKLGARYAETLACPSSSLSVHLRPSLGHSHHDPTGPLKNSTLPDGHTKHRPLRAPGKSTWKTPDILTGLPLDTYKLQSTNLK</sequence>
<gene>
    <name evidence="2" type="ORF">AVEN_230753_1</name>
</gene>
<comment type="caution">
    <text evidence="2">The sequence shown here is derived from an EMBL/GenBank/DDBJ whole genome shotgun (WGS) entry which is preliminary data.</text>
</comment>
<dbReference type="EMBL" id="BGPR01000004">
    <property type="protein sequence ID" value="GBL73777.1"/>
    <property type="molecule type" value="Genomic_DNA"/>
</dbReference>
<feature type="region of interest" description="Disordered" evidence="1">
    <location>
        <begin position="52"/>
        <end position="95"/>
    </location>
</feature>
<keyword evidence="3" id="KW-1185">Reference proteome</keyword>
<evidence type="ECO:0000313" key="2">
    <source>
        <dbReference type="EMBL" id="GBL73777.1"/>
    </source>
</evidence>
<protein>
    <submittedName>
        <fullName evidence="2">Uncharacterized protein</fullName>
    </submittedName>
</protein>
<evidence type="ECO:0000313" key="3">
    <source>
        <dbReference type="Proteomes" id="UP000499080"/>
    </source>
</evidence>
<name>A0A4Y2A2J8_ARAVE</name>
<proteinExistence type="predicted"/>
<reference evidence="2 3" key="1">
    <citation type="journal article" date="2019" name="Sci. Rep.">
        <title>Orb-weaving spider Araneus ventricosus genome elucidates the spidroin gene catalogue.</title>
        <authorList>
            <person name="Kono N."/>
            <person name="Nakamura H."/>
            <person name="Ohtoshi R."/>
            <person name="Moran D.A.P."/>
            <person name="Shinohara A."/>
            <person name="Yoshida Y."/>
            <person name="Fujiwara M."/>
            <person name="Mori M."/>
            <person name="Tomita M."/>
            <person name="Arakawa K."/>
        </authorList>
    </citation>
    <scope>NUCLEOTIDE SEQUENCE [LARGE SCALE GENOMIC DNA]</scope>
</reference>
<dbReference type="Proteomes" id="UP000499080">
    <property type="component" value="Unassembled WGS sequence"/>
</dbReference>
<organism evidence="2 3">
    <name type="scientific">Araneus ventricosus</name>
    <name type="common">Orbweaver spider</name>
    <name type="synonym">Epeira ventricosa</name>
    <dbReference type="NCBI Taxonomy" id="182803"/>
    <lineage>
        <taxon>Eukaryota</taxon>
        <taxon>Metazoa</taxon>
        <taxon>Ecdysozoa</taxon>
        <taxon>Arthropoda</taxon>
        <taxon>Chelicerata</taxon>
        <taxon>Arachnida</taxon>
        <taxon>Araneae</taxon>
        <taxon>Araneomorphae</taxon>
        <taxon>Entelegynae</taxon>
        <taxon>Araneoidea</taxon>
        <taxon>Araneidae</taxon>
        <taxon>Araneus</taxon>
    </lineage>
</organism>